<keyword evidence="10" id="KW-1133">Transmembrane helix</keyword>
<dbReference type="CDD" id="cd14066">
    <property type="entry name" value="STKc_IRAK"/>
    <property type="match status" value="1"/>
</dbReference>
<keyword evidence="3" id="KW-0808">Transferase</keyword>
<dbReference type="GO" id="GO:0042742">
    <property type="term" value="P:defense response to bacterium"/>
    <property type="evidence" value="ECO:0007669"/>
    <property type="project" value="TreeGrafter"/>
</dbReference>
<keyword evidence="11" id="KW-0472">Membrane</keyword>
<gene>
    <name evidence="16" type="ORF">ISN45_Aa07g018400</name>
</gene>
<evidence type="ECO:0000256" key="4">
    <source>
        <dbReference type="ARBA" id="ARBA00022692"/>
    </source>
</evidence>
<evidence type="ECO:0000256" key="12">
    <source>
        <dbReference type="ARBA" id="ARBA00023170"/>
    </source>
</evidence>
<dbReference type="FunFam" id="1.10.510.10:FF:000129">
    <property type="entry name" value="cysteine-rich receptor-like protein kinase 10"/>
    <property type="match status" value="1"/>
</dbReference>
<dbReference type="PROSITE" id="PS00108">
    <property type="entry name" value="PROTEIN_KINASE_ST"/>
    <property type="match status" value="1"/>
</dbReference>
<dbReference type="Pfam" id="PF01657">
    <property type="entry name" value="Stress-antifung"/>
    <property type="match status" value="1"/>
</dbReference>
<evidence type="ECO:0000256" key="6">
    <source>
        <dbReference type="ARBA" id="ARBA00022737"/>
    </source>
</evidence>
<dbReference type="PROSITE" id="PS51473">
    <property type="entry name" value="GNK2"/>
    <property type="match status" value="1"/>
</dbReference>
<evidence type="ECO:0000256" key="9">
    <source>
        <dbReference type="ARBA" id="ARBA00022840"/>
    </source>
</evidence>
<accession>A0A8T1Y462</accession>
<dbReference type="GO" id="GO:0004674">
    <property type="term" value="F:protein serine/threonine kinase activity"/>
    <property type="evidence" value="ECO:0007669"/>
    <property type="project" value="UniProtKB-KW"/>
</dbReference>
<keyword evidence="9" id="KW-0067">ATP-binding</keyword>
<evidence type="ECO:0000256" key="1">
    <source>
        <dbReference type="ARBA" id="ARBA00004167"/>
    </source>
</evidence>
<evidence type="ECO:0000256" key="13">
    <source>
        <dbReference type="ARBA" id="ARBA00023180"/>
    </source>
</evidence>
<keyword evidence="6" id="KW-0677">Repeat</keyword>
<evidence type="ECO:0000313" key="17">
    <source>
        <dbReference type="Proteomes" id="UP000694240"/>
    </source>
</evidence>
<dbReference type="PANTHER" id="PTHR27002:SF989">
    <property type="entry name" value="CYSTEINE-RICH RECEPTOR-LIKE PROTEIN KINASE 18"/>
    <property type="match status" value="1"/>
</dbReference>
<dbReference type="FunFam" id="3.30.430.20:FF:000007">
    <property type="entry name" value="Cysteine-rich receptor-like protein kinase 11"/>
    <property type="match status" value="1"/>
</dbReference>
<dbReference type="Pfam" id="PF07714">
    <property type="entry name" value="PK_Tyr_Ser-Thr"/>
    <property type="match status" value="1"/>
</dbReference>
<keyword evidence="7" id="KW-0547">Nucleotide-binding</keyword>
<dbReference type="PANTHER" id="PTHR27002">
    <property type="entry name" value="RECEPTOR-LIKE SERINE/THREONINE-PROTEIN KINASE SD1-8"/>
    <property type="match status" value="1"/>
</dbReference>
<dbReference type="InterPro" id="IPR002902">
    <property type="entry name" value="GNK2"/>
</dbReference>
<dbReference type="InterPro" id="IPR001245">
    <property type="entry name" value="Ser-Thr/Tyr_kinase_cat_dom"/>
</dbReference>
<dbReference type="CDD" id="cd23509">
    <property type="entry name" value="Gnk2-like"/>
    <property type="match status" value="1"/>
</dbReference>
<feature type="domain" description="Gnk2-homologous" evidence="15">
    <location>
        <begin position="1"/>
        <end position="114"/>
    </location>
</feature>
<reference evidence="16 17" key="1">
    <citation type="submission" date="2020-12" db="EMBL/GenBank/DDBJ databases">
        <title>Concerted genomic and epigenomic changes stabilize Arabidopsis allopolyploids.</title>
        <authorList>
            <person name="Chen Z."/>
        </authorList>
    </citation>
    <scope>NUCLEOTIDE SEQUENCE [LARGE SCALE GENOMIC DNA]</scope>
    <source>
        <strain evidence="16">Allo738</strain>
        <tissue evidence="16">Leaf</tissue>
    </source>
</reference>
<evidence type="ECO:0000256" key="7">
    <source>
        <dbReference type="ARBA" id="ARBA00022741"/>
    </source>
</evidence>
<keyword evidence="2" id="KW-0723">Serine/threonine-protein kinase</keyword>
<sequence>MDPLGAIFNTGELNTNQTEFDIVWNNLTSSMIAGITSFSSGADNSSKYYSDDIALVPDFKNISALMQCTPDVSSEDCNTCLRKNVVDYDNCCRGHQGGVLSRANCFFRWEVYPFSGAIDQINLPKSPPPSITPPSPIANITKKGKQLNRLQATFPNVTSLVKVDLGMLMNGTEIAVKRLSKTSGQGEVEFKNEVVVVAKLQHINLVRLLGFSLQGEEKLLVYEFVSNKSLDYFLFDPTKRNQLDWTMRRNIIGGITRGILYLHQDSRLKIIHRDLKASNILLDADMNPKIADFGMARIFGVDQTVANTGRVVGTFGYMSPEYVTHGQFSMKSDVYSFGVLILEIISGKKNSSFYQMDGLVNNLVTYVWKLWENKSLHELIDPGIRENCTSDEVIRYIHIGLLCVQENPADRPTMSTIHQMLTNSSITLPVPLPPGFFFRNGPGSNPLGQRLEPGQSNSKSFACSVDEATITDVNPR</sequence>
<proteinExistence type="predicted"/>
<dbReference type="Proteomes" id="UP000694240">
    <property type="component" value="Chromosome 12"/>
</dbReference>
<keyword evidence="5" id="KW-0732">Signal</keyword>
<name>A0A8T1Y462_9BRAS</name>
<evidence type="ECO:0000256" key="10">
    <source>
        <dbReference type="ARBA" id="ARBA00022989"/>
    </source>
</evidence>
<evidence type="ECO:0000256" key="11">
    <source>
        <dbReference type="ARBA" id="ARBA00023136"/>
    </source>
</evidence>
<keyword evidence="13" id="KW-0325">Glycoprotein</keyword>
<comment type="subcellular location">
    <subcellularLocation>
        <location evidence="1">Membrane</location>
        <topology evidence="1">Single-pass membrane protein</topology>
    </subcellularLocation>
</comment>
<evidence type="ECO:0000259" key="14">
    <source>
        <dbReference type="PROSITE" id="PS50011"/>
    </source>
</evidence>
<keyword evidence="12" id="KW-0675">Receptor</keyword>
<keyword evidence="8" id="KW-0418">Kinase</keyword>
<comment type="caution">
    <text evidence="16">The sequence shown here is derived from an EMBL/GenBank/DDBJ whole genome shotgun (WGS) entry which is preliminary data.</text>
</comment>
<dbReference type="AlphaFoldDB" id="A0A8T1Y462"/>
<dbReference type="InterPro" id="IPR008271">
    <property type="entry name" value="Ser/Thr_kinase_AS"/>
</dbReference>
<evidence type="ECO:0000313" key="16">
    <source>
        <dbReference type="EMBL" id="KAG7541787.1"/>
    </source>
</evidence>
<keyword evidence="17" id="KW-1185">Reference proteome</keyword>
<evidence type="ECO:0000256" key="2">
    <source>
        <dbReference type="ARBA" id="ARBA00022527"/>
    </source>
</evidence>
<evidence type="ECO:0000259" key="15">
    <source>
        <dbReference type="PROSITE" id="PS51473"/>
    </source>
</evidence>
<evidence type="ECO:0000256" key="8">
    <source>
        <dbReference type="ARBA" id="ARBA00022777"/>
    </source>
</evidence>
<dbReference type="GO" id="GO:0005524">
    <property type="term" value="F:ATP binding"/>
    <property type="evidence" value="ECO:0007669"/>
    <property type="project" value="UniProtKB-KW"/>
</dbReference>
<keyword evidence="4" id="KW-0812">Transmembrane</keyword>
<organism evidence="16 17">
    <name type="scientific">Arabidopsis thaliana x Arabidopsis arenosa</name>
    <dbReference type="NCBI Taxonomy" id="1240361"/>
    <lineage>
        <taxon>Eukaryota</taxon>
        <taxon>Viridiplantae</taxon>
        <taxon>Streptophyta</taxon>
        <taxon>Embryophyta</taxon>
        <taxon>Tracheophyta</taxon>
        <taxon>Spermatophyta</taxon>
        <taxon>Magnoliopsida</taxon>
        <taxon>eudicotyledons</taxon>
        <taxon>Gunneridae</taxon>
        <taxon>Pentapetalae</taxon>
        <taxon>rosids</taxon>
        <taxon>malvids</taxon>
        <taxon>Brassicales</taxon>
        <taxon>Brassicaceae</taxon>
        <taxon>Camelineae</taxon>
        <taxon>Arabidopsis</taxon>
    </lineage>
</organism>
<dbReference type="InterPro" id="IPR000719">
    <property type="entry name" value="Prot_kinase_dom"/>
</dbReference>
<dbReference type="PROSITE" id="PS50011">
    <property type="entry name" value="PROTEIN_KINASE_DOM"/>
    <property type="match status" value="1"/>
</dbReference>
<feature type="domain" description="Protein kinase" evidence="14">
    <location>
        <begin position="147"/>
        <end position="421"/>
    </location>
</feature>
<evidence type="ECO:0000256" key="5">
    <source>
        <dbReference type="ARBA" id="ARBA00022729"/>
    </source>
</evidence>
<dbReference type="SMART" id="SM00220">
    <property type="entry name" value="S_TKc"/>
    <property type="match status" value="1"/>
</dbReference>
<protein>
    <submittedName>
        <fullName evidence="16">Gnk2-homologous domain</fullName>
    </submittedName>
</protein>
<dbReference type="FunFam" id="3.30.200.20:FF:000924">
    <property type="entry name" value="Uncharacterized protein"/>
    <property type="match status" value="1"/>
</dbReference>
<dbReference type="GO" id="GO:0005886">
    <property type="term" value="C:plasma membrane"/>
    <property type="evidence" value="ECO:0007669"/>
    <property type="project" value="TreeGrafter"/>
</dbReference>
<dbReference type="EMBL" id="JAEFBK010000012">
    <property type="protein sequence ID" value="KAG7541787.1"/>
    <property type="molecule type" value="Genomic_DNA"/>
</dbReference>
<evidence type="ECO:0000256" key="3">
    <source>
        <dbReference type="ARBA" id="ARBA00022679"/>
    </source>
</evidence>